<name>W6M2N5_9GAMM</name>
<dbReference type="AlphaFoldDB" id="W6M2N5"/>
<organism evidence="1 2">
    <name type="scientific">Candidatus Competibacter denitrificans Run_A_D11</name>
    <dbReference type="NCBI Taxonomy" id="1400863"/>
    <lineage>
        <taxon>Bacteria</taxon>
        <taxon>Pseudomonadati</taxon>
        <taxon>Pseudomonadota</taxon>
        <taxon>Gammaproteobacteria</taxon>
        <taxon>Candidatus Competibacteraceae</taxon>
        <taxon>Candidatus Competibacter</taxon>
    </lineage>
</organism>
<dbReference type="EMBL" id="CBTJ020000026">
    <property type="protein sequence ID" value="CDI01772.1"/>
    <property type="molecule type" value="Genomic_DNA"/>
</dbReference>
<dbReference type="Proteomes" id="UP000035760">
    <property type="component" value="Unassembled WGS sequence"/>
</dbReference>
<evidence type="ECO:0000313" key="2">
    <source>
        <dbReference type="Proteomes" id="UP000035760"/>
    </source>
</evidence>
<protein>
    <submittedName>
        <fullName evidence="1">Uncharacterized protein</fullName>
    </submittedName>
</protein>
<keyword evidence="2" id="KW-1185">Reference proteome</keyword>
<proteinExistence type="predicted"/>
<reference evidence="1" key="2">
    <citation type="submission" date="2014-03" db="EMBL/GenBank/DDBJ databases">
        <title>Candidatus Competibacter-lineage genomes retrieved from metagenomes reveal functional metabolic diversity.</title>
        <authorList>
            <person name="McIlroy S.J."/>
            <person name="Albertsen M."/>
            <person name="Andresen E.K."/>
            <person name="Saunders A.M."/>
            <person name="Kristiansen R."/>
            <person name="Stokholm-Bjerregaard M."/>
            <person name="Nielsen K.L."/>
            <person name="Nielsen P.H."/>
        </authorList>
    </citation>
    <scope>NUCLEOTIDE SEQUENCE</scope>
    <source>
        <strain evidence="1">Run_A_D11</strain>
    </source>
</reference>
<gene>
    <name evidence="1" type="ORF">BN873_200015</name>
</gene>
<reference evidence="1" key="1">
    <citation type="submission" date="2013-07" db="EMBL/GenBank/DDBJ databases">
        <authorList>
            <person name="McIlroy S."/>
        </authorList>
    </citation>
    <scope>NUCLEOTIDE SEQUENCE [LARGE SCALE GENOMIC DNA]</scope>
    <source>
        <strain evidence="1">Run_A_D11</strain>
    </source>
</reference>
<accession>W6M2N5</accession>
<comment type="caution">
    <text evidence="1">The sequence shown here is derived from an EMBL/GenBank/DDBJ whole genome shotgun (WGS) entry which is preliminary data.</text>
</comment>
<sequence>MRRRMRMRRKRGDGYRLPFDKLWLKRRIKAATNKFSLTSSVSFYDTSRLAELIQEKP</sequence>
<evidence type="ECO:0000313" key="1">
    <source>
        <dbReference type="EMBL" id="CDI01772.1"/>
    </source>
</evidence>